<dbReference type="PRINTS" id="PR01537">
    <property type="entry name" value="INTRLKN1R1F"/>
</dbReference>
<sequence length="724" mass="83641">MCERITLMTVIFIVLSLPGMFSQTSCSNCEEHSFCTCSKKGFYHIPQVPFSALGLDLSLNNIEMIDQGDLEAYTELLELNLHKSKLNVICSHPFKSQNHLEFLDLSDNHLTNLSSSWFENLLFLPHLNILGNNYTTLGSNPIFHTLANLRILKFGNPHLQKLEKHVLYGLDSLTKIEFYCSNLKAYKNGSLHPNKPLSAVTIRNALTTPGNIHITSSILYDVSHPSTAMVVLDFLLTDNISVLPLWEVCNAGVKKNHFLKWNSKSRLIYLEFDNVELQGDGQWYGNATHTLLETIHIRKIYITKLFNFSLLKVFPFDNIHKLSIVECNVFVVHWLCYGRGTIPHLNTLNISQNFLRSIGEISQLVFQFKKLTSLDLSKNNFNDIPENCGWPLNLTFLNLSSTKLYQVTPYLPQSLNILDLTDNDLTTFFPFSTFPNLIELKLEITLFIQRNTLNMFAKSDLSRYMRLQSLEAGQNNFVCSCEFVTFLQCDVENFVTLTDACDSPLTFQGQKIKSIQMSIFVCHMIPAISILCIETIVVFFLCGFTCYKLYILWYLKMTWAWLQAKHKSAVSRNTNVIYDAFVSYSDHDSEWVEELLVPELEKAESSFALCLHKRNFQPGHWILDNIIDSIEKSHCTLFVLSEHFVMSEWCRYELDFAHFHIFDENNDSVVLILLEPIDKKSIPKRFCKLRKVMNSKTYLEWPTEEDMRAEFWHNLKAALRRDKS</sequence>
<proteinExistence type="inferred from homology"/>
<dbReference type="SUPFAM" id="SSF52058">
    <property type="entry name" value="L domain-like"/>
    <property type="match status" value="1"/>
</dbReference>
<dbReference type="GO" id="GO:0006954">
    <property type="term" value="P:inflammatory response"/>
    <property type="evidence" value="ECO:0007669"/>
    <property type="project" value="UniProtKB-KW"/>
</dbReference>
<keyword evidence="10 16" id="KW-0472">Membrane</keyword>
<dbReference type="SMART" id="SM00369">
    <property type="entry name" value="LRR_TYP"/>
    <property type="match status" value="4"/>
</dbReference>
<reference evidence="19" key="5">
    <citation type="submission" date="2025-09" db="UniProtKB">
        <authorList>
            <consortium name="Ensembl"/>
        </authorList>
    </citation>
    <scope>IDENTIFICATION</scope>
</reference>
<evidence type="ECO:0000256" key="4">
    <source>
        <dbReference type="ARBA" id="ARBA00022614"/>
    </source>
</evidence>
<feature type="chain" id="PRO_5044295114" description="TIR domain-containing protein" evidence="17">
    <location>
        <begin position="27"/>
        <end position="724"/>
    </location>
</feature>
<keyword evidence="8" id="KW-0391">Immunity</keyword>
<evidence type="ECO:0000256" key="12">
    <source>
        <dbReference type="ARBA" id="ARBA00023170"/>
    </source>
</evidence>
<reference evidence="20" key="2">
    <citation type="journal article" date="2017" name="Sci. Adv.">
        <title>A tail of two voltages: Proteomic comparison of the three electric organs of the electric eel.</title>
        <authorList>
            <person name="Traeger L.L."/>
            <person name="Sabat G."/>
            <person name="Barrett-Wilt G.A."/>
            <person name="Wells G.B."/>
            <person name="Sussman M.R."/>
        </authorList>
    </citation>
    <scope>NUCLEOTIDE SEQUENCE [LARGE SCALE GENOMIC DNA]</scope>
</reference>
<dbReference type="GO" id="GO:0004888">
    <property type="term" value="F:transmembrane signaling receptor activity"/>
    <property type="evidence" value="ECO:0007669"/>
    <property type="project" value="InterPro"/>
</dbReference>
<dbReference type="Ensembl" id="ENSEEET00000040676.2">
    <property type="protein sequence ID" value="ENSEEEP00000040213.2"/>
    <property type="gene ID" value="ENSEEEG00000019064.2"/>
</dbReference>
<protein>
    <recommendedName>
        <fullName evidence="18">TIR domain-containing protein</fullName>
    </recommendedName>
</protein>
<keyword evidence="20" id="KW-1185">Reference proteome</keyword>
<evidence type="ECO:0000256" key="15">
    <source>
        <dbReference type="PIRSR" id="PIRSR037595-2"/>
    </source>
</evidence>
<dbReference type="PROSITE" id="PS51450">
    <property type="entry name" value="LRR"/>
    <property type="match status" value="3"/>
</dbReference>
<dbReference type="InterPro" id="IPR017241">
    <property type="entry name" value="Toll-like_receptor"/>
</dbReference>
<reference evidence="19" key="4">
    <citation type="submission" date="2025-08" db="UniProtKB">
        <authorList>
            <consortium name="Ensembl"/>
        </authorList>
    </citation>
    <scope>IDENTIFICATION</scope>
</reference>
<dbReference type="GeneTree" id="ENSGT00940000156323"/>
<accession>A0A4W4GP70</accession>
<evidence type="ECO:0000256" key="1">
    <source>
        <dbReference type="ARBA" id="ARBA00004479"/>
    </source>
</evidence>
<evidence type="ECO:0000256" key="16">
    <source>
        <dbReference type="SAM" id="Phobius"/>
    </source>
</evidence>
<dbReference type="Gene3D" id="3.80.10.10">
    <property type="entry name" value="Ribonuclease Inhibitor"/>
    <property type="match status" value="1"/>
</dbReference>
<evidence type="ECO:0000256" key="14">
    <source>
        <dbReference type="ARBA" id="ARBA00023198"/>
    </source>
</evidence>
<dbReference type="Gene3D" id="3.40.50.10140">
    <property type="entry name" value="Toll/interleukin-1 receptor homology (TIR) domain"/>
    <property type="match status" value="1"/>
</dbReference>
<keyword evidence="5 16" id="KW-0812">Transmembrane</keyword>
<evidence type="ECO:0000256" key="2">
    <source>
        <dbReference type="ARBA" id="ARBA00009634"/>
    </source>
</evidence>
<keyword evidence="13" id="KW-0325">Glycoprotein</keyword>
<evidence type="ECO:0000256" key="8">
    <source>
        <dbReference type="ARBA" id="ARBA00022859"/>
    </source>
</evidence>
<dbReference type="GO" id="GO:0002224">
    <property type="term" value="P:toll-like receptor signaling pathway"/>
    <property type="evidence" value="ECO:0007669"/>
    <property type="project" value="InterPro"/>
</dbReference>
<keyword evidence="4" id="KW-0433">Leucine-rich repeat</keyword>
<dbReference type="FunFam" id="3.40.50.10140:FF:000001">
    <property type="entry name" value="Toll-like receptor 2"/>
    <property type="match status" value="1"/>
</dbReference>
<evidence type="ECO:0000256" key="17">
    <source>
        <dbReference type="SAM" id="SignalP"/>
    </source>
</evidence>
<dbReference type="GO" id="GO:0045087">
    <property type="term" value="P:innate immune response"/>
    <property type="evidence" value="ECO:0007669"/>
    <property type="project" value="UniProtKB-KW"/>
</dbReference>
<dbReference type="AlphaFoldDB" id="A0A4W4GP70"/>
<dbReference type="Pfam" id="PF01582">
    <property type="entry name" value="TIR"/>
    <property type="match status" value="1"/>
</dbReference>
<evidence type="ECO:0000256" key="10">
    <source>
        <dbReference type="ARBA" id="ARBA00023136"/>
    </source>
</evidence>
<evidence type="ECO:0000256" key="13">
    <source>
        <dbReference type="ARBA" id="ARBA00023180"/>
    </source>
</evidence>
<evidence type="ECO:0000313" key="20">
    <source>
        <dbReference type="Proteomes" id="UP000314983"/>
    </source>
</evidence>
<organism evidence="19 20">
    <name type="scientific">Electrophorus electricus</name>
    <name type="common">Electric eel</name>
    <name type="synonym">Gymnotus electricus</name>
    <dbReference type="NCBI Taxonomy" id="8005"/>
    <lineage>
        <taxon>Eukaryota</taxon>
        <taxon>Metazoa</taxon>
        <taxon>Chordata</taxon>
        <taxon>Craniata</taxon>
        <taxon>Vertebrata</taxon>
        <taxon>Euteleostomi</taxon>
        <taxon>Actinopterygii</taxon>
        <taxon>Neopterygii</taxon>
        <taxon>Teleostei</taxon>
        <taxon>Ostariophysi</taxon>
        <taxon>Gymnotiformes</taxon>
        <taxon>Gymnotoidei</taxon>
        <taxon>Gymnotidae</taxon>
        <taxon>Electrophorus</taxon>
    </lineage>
</organism>
<evidence type="ECO:0000313" key="19">
    <source>
        <dbReference type="Ensembl" id="ENSEEEP00000040213.2"/>
    </source>
</evidence>
<evidence type="ECO:0000256" key="7">
    <source>
        <dbReference type="ARBA" id="ARBA00022737"/>
    </source>
</evidence>
<feature type="domain" description="TIR" evidence="18">
    <location>
        <begin position="576"/>
        <end position="719"/>
    </location>
</feature>
<dbReference type="PANTHER" id="PTHR24365">
    <property type="entry name" value="TOLL-LIKE RECEPTOR"/>
    <property type="match status" value="1"/>
</dbReference>
<keyword evidence="3" id="KW-0399">Innate immunity</keyword>
<dbReference type="PROSITE" id="PS50104">
    <property type="entry name" value="TIR"/>
    <property type="match status" value="1"/>
</dbReference>
<dbReference type="GO" id="GO:0043235">
    <property type="term" value="C:receptor complex"/>
    <property type="evidence" value="ECO:0007669"/>
    <property type="project" value="TreeGrafter"/>
</dbReference>
<dbReference type="GO" id="GO:0042497">
    <property type="term" value="F:triacyl lipopeptide binding"/>
    <property type="evidence" value="ECO:0007669"/>
    <property type="project" value="TreeGrafter"/>
</dbReference>
<dbReference type="InterPro" id="IPR035897">
    <property type="entry name" value="Toll_tir_struct_dom_sf"/>
</dbReference>
<keyword evidence="11 15" id="KW-1015">Disulfide bond</keyword>
<evidence type="ECO:0000256" key="3">
    <source>
        <dbReference type="ARBA" id="ARBA00022588"/>
    </source>
</evidence>
<keyword evidence="9 16" id="KW-1133">Transmembrane helix</keyword>
<keyword evidence="7" id="KW-0677">Repeat</keyword>
<reference evidence="19" key="3">
    <citation type="submission" date="2020-05" db="EMBL/GenBank/DDBJ databases">
        <title>Electrophorus electricus (electric eel) genome, fEleEle1, primary haplotype.</title>
        <authorList>
            <person name="Myers G."/>
            <person name="Meyer A."/>
            <person name="Fedrigo O."/>
            <person name="Formenti G."/>
            <person name="Rhie A."/>
            <person name="Tracey A."/>
            <person name="Sims Y."/>
            <person name="Jarvis E.D."/>
        </authorList>
    </citation>
    <scope>NUCLEOTIDE SEQUENCE [LARGE SCALE GENOMIC DNA]</scope>
</reference>
<evidence type="ECO:0000256" key="11">
    <source>
        <dbReference type="ARBA" id="ARBA00023157"/>
    </source>
</evidence>
<dbReference type="SMART" id="SM00364">
    <property type="entry name" value="LRR_BAC"/>
    <property type="match status" value="4"/>
</dbReference>
<dbReference type="InterPro" id="IPR001611">
    <property type="entry name" value="Leu-rich_rpt"/>
</dbReference>
<reference evidence="20" key="1">
    <citation type="journal article" date="2014" name="Science">
        <title>Nonhuman genetics. Genomic basis for the convergent evolution of electric organs.</title>
        <authorList>
            <person name="Gallant J.R."/>
            <person name="Traeger L.L."/>
            <person name="Volkening J.D."/>
            <person name="Moffett H."/>
            <person name="Chen P.H."/>
            <person name="Novina C.D."/>
            <person name="Phillips G.N.Jr."/>
            <person name="Anand R."/>
            <person name="Wells G.B."/>
            <person name="Pinch M."/>
            <person name="Guth R."/>
            <person name="Unguez G.A."/>
            <person name="Albert J.S."/>
            <person name="Zakon H.H."/>
            <person name="Samanta M.P."/>
            <person name="Sussman M.R."/>
        </authorList>
    </citation>
    <scope>NUCLEOTIDE SEQUENCE [LARGE SCALE GENOMIC DNA]</scope>
</reference>
<evidence type="ECO:0000256" key="5">
    <source>
        <dbReference type="ARBA" id="ARBA00022692"/>
    </source>
</evidence>
<feature type="signal peptide" evidence="17">
    <location>
        <begin position="1"/>
        <end position="26"/>
    </location>
</feature>
<dbReference type="PANTHER" id="PTHR24365:SF17">
    <property type="entry name" value="TOLL-LIKE RECEPTOR 2"/>
    <property type="match status" value="1"/>
</dbReference>
<dbReference type="SMART" id="SM00255">
    <property type="entry name" value="TIR"/>
    <property type="match status" value="1"/>
</dbReference>
<feature type="transmembrane region" description="Helical" evidence="16">
    <location>
        <begin position="524"/>
        <end position="547"/>
    </location>
</feature>
<feature type="disulfide bond" evidence="15">
    <location>
        <begin position="29"/>
        <end position="35"/>
    </location>
</feature>
<keyword evidence="12" id="KW-0675">Receptor</keyword>
<dbReference type="Proteomes" id="UP000314983">
    <property type="component" value="Chromosome 2"/>
</dbReference>
<comment type="subcellular location">
    <subcellularLocation>
        <location evidence="1">Membrane</location>
        <topology evidence="1">Single-pass type I membrane protein</topology>
    </subcellularLocation>
</comment>
<comment type="similarity">
    <text evidence="2">Belongs to the Toll-like receptor family.</text>
</comment>
<dbReference type="InterPro" id="IPR032675">
    <property type="entry name" value="LRR_dom_sf"/>
</dbReference>
<evidence type="ECO:0000256" key="9">
    <source>
        <dbReference type="ARBA" id="ARBA00022989"/>
    </source>
</evidence>
<name>A0A4W4GP70_ELEEL</name>
<evidence type="ECO:0000259" key="18">
    <source>
        <dbReference type="PROSITE" id="PS50104"/>
    </source>
</evidence>
<keyword evidence="14" id="KW-0395">Inflammatory response</keyword>
<dbReference type="InterPro" id="IPR000157">
    <property type="entry name" value="TIR_dom"/>
</dbReference>
<keyword evidence="6 17" id="KW-0732">Signal</keyword>
<dbReference type="GO" id="GO:0005886">
    <property type="term" value="C:plasma membrane"/>
    <property type="evidence" value="ECO:0007669"/>
    <property type="project" value="TreeGrafter"/>
</dbReference>
<dbReference type="PIRSF" id="PIRSF037595">
    <property type="entry name" value="Toll-like_receptor"/>
    <property type="match status" value="1"/>
</dbReference>
<dbReference type="InterPro" id="IPR003591">
    <property type="entry name" value="Leu-rich_rpt_typical-subtyp"/>
</dbReference>
<dbReference type="SUPFAM" id="SSF52200">
    <property type="entry name" value="Toll/Interleukin receptor TIR domain"/>
    <property type="match status" value="1"/>
</dbReference>
<dbReference type="Pfam" id="PF13855">
    <property type="entry name" value="LRR_8"/>
    <property type="match status" value="1"/>
</dbReference>
<evidence type="ECO:0000256" key="6">
    <source>
        <dbReference type="ARBA" id="ARBA00022729"/>
    </source>
</evidence>